<dbReference type="PANTHER" id="PTHR43179">
    <property type="entry name" value="RHAMNOSYLTRANSFERASE WBBL"/>
    <property type="match status" value="1"/>
</dbReference>
<dbReference type="AlphaFoldDB" id="A0A382K390"/>
<dbReference type="Gene3D" id="3.90.550.10">
    <property type="entry name" value="Spore Coat Polysaccharide Biosynthesis Protein SpsA, Chain A"/>
    <property type="match status" value="1"/>
</dbReference>
<proteinExistence type="predicted"/>
<dbReference type="Pfam" id="PF00535">
    <property type="entry name" value="Glycos_transf_2"/>
    <property type="match status" value="1"/>
</dbReference>
<dbReference type="SUPFAM" id="SSF53448">
    <property type="entry name" value="Nucleotide-diphospho-sugar transferases"/>
    <property type="match status" value="1"/>
</dbReference>
<dbReference type="InterPro" id="IPR029044">
    <property type="entry name" value="Nucleotide-diphossugar_trans"/>
</dbReference>
<organism evidence="2">
    <name type="scientific">marine metagenome</name>
    <dbReference type="NCBI Taxonomy" id="408172"/>
    <lineage>
        <taxon>unclassified sequences</taxon>
        <taxon>metagenomes</taxon>
        <taxon>ecological metagenomes</taxon>
    </lineage>
</organism>
<sequence length="244" mass="27130">MHAHPPAGKHEIIVVDNGSSDNNVVRVCEKWPNIQIVPLSKNVGFAQGCNIGFAHTQAPLVLLLNPDTVVPEGALDRLVEALISDDECAVAGPRLVDGAGSVELSWGPMLGPFNEITQKLLTWLHTRGFPPVSSLVKRRANQVHFPDWVSGACLLVRRADAEAVGFLDKRFFMYVEDVDFCAAIRSRQRRILFTPAAEVQHTRGQSVSTAPEATALAYRRSQLAFYEKHHPFWVPALRAYLRFR</sequence>
<dbReference type="InterPro" id="IPR001173">
    <property type="entry name" value="Glyco_trans_2-like"/>
</dbReference>
<dbReference type="PANTHER" id="PTHR43179:SF7">
    <property type="entry name" value="RHAMNOSYLTRANSFERASE WBBL"/>
    <property type="match status" value="1"/>
</dbReference>
<gene>
    <name evidence="2" type="ORF">METZ01_LOCUS272158</name>
</gene>
<accession>A0A382K390</accession>
<feature type="non-terminal residue" evidence="2">
    <location>
        <position position="244"/>
    </location>
</feature>
<protein>
    <recommendedName>
        <fullName evidence="1">Glycosyltransferase 2-like domain-containing protein</fullName>
    </recommendedName>
</protein>
<evidence type="ECO:0000259" key="1">
    <source>
        <dbReference type="Pfam" id="PF00535"/>
    </source>
</evidence>
<evidence type="ECO:0000313" key="2">
    <source>
        <dbReference type="EMBL" id="SVC19304.1"/>
    </source>
</evidence>
<feature type="domain" description="Glycosyltransferase 2-like" evidence="1">
    <location>
        <begin position="9"/>
        <end position="142"/>
    </location>
</feature>
<reference evidence="2" key="1">
    <citation type="submission" date="2018-05" db="EMBL/GenBank/DDBJ databases">
        <authorList>
            <person name="Lanie J.A."/>
            <person name="Ng W.-L."/>
            <person name="Kazmierczak K.M."/>
            <person name="Andrzejewski T.M."/>
            <person name="Davidsen T.M."/>
            <person name="Wayne K.J."/>
            <person name="Tettelin H."/>
            <person name="Glass J.I."/>
            <person name="Rusch D."/>
            <person name="Podicherti R."/>
            <person name="Tsui H.-C.T."/>
            <person name="Winkler M.E."/>
        </authorList>
    </citation>
    <scope>NUCLEOTIDE SEQUENCE</scope>
</reference>
<name>A0A382K390_9ZZZZ</name>
<dbReference type="EMBL" id="UINC01078329">
    <property type="protein sequence ID" value="SVC19304.1"/>
    <property type="molecule type" value="Genomic_DNA"/>
</dbReference>
<dbReference type="CDD" id="cd04186">
    <property type="entry name" value="GT_2_like_c"/>
    <property type="match status" value="1"/>
</dbReference>